<proteinExistence type="predicted"/>
<name>A0A2K2FJX5_9CLOT</name>
<evidence type="ECO:0000256" key="1">
    <source>
        <dbReference type="SAM" id="Phobius"/>
    </source>
</evidence>
<evidence type="ECO:0008006" key="4">
    <source>
        <dbReference type="Google" id="ProtNLM"/>
    </source>
</evidence>
<feature type="transmembrane region" description="Helical" evidence="1">
    <location>
        <begin position="6"/>
        <end position="24"/>
    </location>
</feature>
<dbReference type="KEGG" id="cthd:CDO33_18275"/>
<evidence type="ECO:0000313" key="3">
    <source>
        <dbReference type="Proteomes" id="UP000236151"/>
    </source>
</evidence>
<sequence>MNKGLQIILFTFSLAFFVFIISMIRARKFELRYALTWIFASVSFILLSVFPDIIRIVSKMLYIKEPVNTLFLFGIFFLILIIFTLTISFSSSVWKIKTLTQEIALLKLKVEELENTIKR</sequence>
<dbReference type="AlphaFoldDB" id="A0A2K2FJX5"/>
<dbReference type="EMBL" id="NIOJ01000021">
    <property type="protein sequence ID" value="PNT99070.1"/>
    <property type="molecule type" value="Genomic_DNA"/>
</dbReference>
<dbReference type="Pfam" id="PF10066">
    <property type="entry name" value="DUF2304"/>
    <property type="match status" value="1"/>
</dbReference>
<dbReference type="RefSeq" id="WP_103081494.1">
    <property type="nucleotide sequence ID" value="NZ_CP021850.1"/>
</dbReference>
<organism evidence="2 3">
    <name type="scientific">Clostridium thermosuccinogenes</name>
    <dbReference type="NCBI Taxonomy" id="84032"/>
    <lineage>
        <taxon>Bacteria</taxon>
        <taxon>Bacillati</taxon>
        <taxon>Bacillota</taxon>
        <taxon>Clostridia</taxon>
        <taxon>Eubacteriales</taxon>
        <taxon>Clostridiaceae</taxon>
        <taxon>Clostridium</taxon>
    </lineage>
</organism>
<evidence type="ECO:0000313" key="2">
    <source>
        <dbReference type="EMBL" id="PNT99070.1"/>
    </source>
</evidence>
<dbReference type="OrthoDB" id="2876319at2"/>
<comment type="caution">
    <text evidence="2">The sequence shown here is derived from an EMBL/GenBank/DDBJ whole genome shotgun (WGS) entry which is preliminary data.</text>
</comment>
<accession>A0A2K2FJX5</accession>
<protein>
    <recommendedName>
        <fullName evidence="4">DUF2304 domain-containing protein</fullName>
    </recommendedName>
</protein>
<dbReference type="Proteomes" id="UP000236151">
    <property type="component" value="Unassembled WGS sequence"/>
</dbReference>
<keyword evidence="1" id="KW-0472">Membrane</keyword>
<feature type="transmembrane region" description="Helical" evidence="1">
    <location>
        <begin position="31"/>
        <end position="50"/>
    </location>
</feature>
<keyword evidence="1" id="KW-0812">Transmembrane</keyword>
<keyword evidence="1" id="KW-1133">Transmembrane helix</keyword>
<reference evidence="2 3" key="1">
    <citation type="submission" date="2017-06" db="EMBL/GenBank/DDBJ databases">
        <title>Investigating the central metabolism of Clostridium thermosuccinogenes.</title>
        <authorList>
            <person name="Koendjbiharie J.G."/>
            <person name="van Kranenburg R."/>
        </authorList>
    </citation>
    <scope>NUCLEOTIDE SEQUENCE [LARGE SCALE GENOMIC DNA]</scope>
    <source>
        <strain evidence="2 3">DSM 5806</strain>
    </source>
</reference>
<dbReference type="InterPro" id="IPR019277">
    <property type="entry name" value="DUF2304"/>
</dbReference>
<gene>
    <name evidence="2" type="ORF">CDQ84_09450</name>
</gene>
<keyword evidence="3" id="KW-1185">Reference proteome</keyword>
<feature type="transmembrane region" description="Helical" evidence="1">
    <location>
        <begin position="70"/>
        <end position="89"/>
    </location>
</feature>